<evidence type="ECO:0000259" key="7">
    <source>
        <dbReference type="SMART" id="SM01144"/>
    </source>
</evidence>
<dbReference type="SMART" id="SM01144">
    <property type="entry name" value="DTW"/>
    <property type="match status" value="1"/>
</dbReference>
<evidence type="ECO:0000313" key="8">
    <source>
        <dbReference type="EMBL" id="KAK6941823.1"/>
    </source>
</evidence>
<protein>
    <recommendedName>
        <fullName evidence="1">tRNA-uridine aminocarboxypropyltransferase</fullName>
        <ecNumber evidence="1">2.5.1.25</ecNumber>
    </recommendedName>
</protein>
<name>A0AAN8ZPF5_9MAGN</name>
<feature type="domain" description="DTW" evidence="7">
    <location>
        <begin position="27"/>
        <end position="251"/>
    </location>
</feature>
<gene>
    <name evidence="8" type="ORF">RJ641_027200</name>
</gene>
<evidence type="ECO:0000256" key="6">
    <source>
        <dbReference type="ARBA" id="ARBA00048718"/>
    </source>
</evidence>
<evidence type="ECO:0000256" key="5">
    <source>
        <dbReference type="ARBA" id="ARBA00034489"/>
    </source>
</evidence>
<keyword evidence="3" id="KW-0949">S-adenosyl-L-methionine</keyword>
<sequence length="280" mass="31276">MELEELTHIDLFEPPTRTTASGAGNRRGRLCTTGCGRPTAVCLCDHLPSPPIETSTKIIILQHPHEARHKLSTVPLLSKSLLHSQTLIGRRLRRGLSPFLDSLHTLAVSNSNIRPNSRRALFLFPSCESSTAIELEEFVSRSRIDGFDLENLVLIVFDGTWKHAKEMLVSSLPFLSNFAVHASLKCDFGVDGGSIYNSELILRREPFGGCVSTMEAVARTLRVLEPNGVAIEEQLLRVLRAMVMFQASYLKPMKPRPKLVNKKMMRKMSDVEELKNENSA</sequence>
<evidence type="ECO:0000313" key="9">
    <source>
        <dbReference type="Proteomes" id="UP001370490"/>
    </source>
</evidence>
<dbReference type="InterPro" id="IPR005636">
    <property type="entry name" value="DTW"/>
</dbReference>
<keyword evidence="4" id="KW-0819">tRNA processing</keyword>
<dbReference type="EC" id="2.5.1.25" evidence="1"/>
<evidence type="ECO:0000256" key="2">
    <source>
        <dbReference type="ARBA" id="ARBA00022679"/>
    </source>
</evidence>
<keyword evidence="2" id="KW-0808">Transferase</keyword>
<dbReference type="PANTHER" id="PTHR21392">
    <property type="entry name" value="TRNA-URIDINE AMINOCARBOXYPROPYLTRANSFERASE 2"/>
    <property type="match status" value="1"/>
</dbReference>
<proteinExistence type="inferred from homology"/>
<dbReference type="EMBL" id="JBAMMX010000004">
    <property type="protein sequence ID" value="KAK6941823.1"/>
    <property type="molecule type" value="Genomic_DNA"/>
</dbReference>
<dbReference type="AlphaFoldDB" id="A0AAN8ZPF5"/>
<comment type="catalytic activity">
    <reaction evidence="6">
        <text>a uridine in tRNA + S-adenosyl-L-methionine = a 3-[(3S)-3-amino-3-carboxypropyl]uridine in tRNA + S-methyl-5'-thioadenosine + H(+)</text>
        <dbReference type="Rhea" id="RHEA:62432"/>
        <dbReference type="Rhea" id="RHEA-COMP:13339"/>
        <dbReference type="Rhea" id="RHEA-COMP:16092"/>
        <dbReference type="ChEBI" id="CHEBI:15378"/>
        <dbReference type="ChEBI" id="CHEBI:17509"/>
        <dbReference type="ChEBI" id="CHEBI:59789"/>
        <dbReference type="ChEBI" id="CHEBI:65315"/>
        <dbReference type="ChEBI" id="CHEBI:82930"/>
        <dbReference type="EC" id="2.5.1.25"/>
    </reaction>
</comment>
<reference evidence="8 9" key="1">
    <citation type="submission" date="2023-12" db="EMBL/GenBank/DDBJ databases">
        <title>A high-quality genome assembly for Dillenia turbinata (Dilleniales).</title>
        <authorList>
            <person name="Chanderbali A."/>
        </authorList>
    </citation>
    <scope>NUCLEOTIDE SEQUENCE [LARGE SCALE GENOMIC DNA]</scope>
    <source>
        <strain evidence="8">LSX21</strain>
        <tissue evidence="8">Leaf</tissue>
    </source>
</reference>
<dbReference type="Pfam" id="PF03942">
    <property type="entry name" value="DTW"/>
    <property type="match status" value="1"/>
</dbReference>
<comment type="similarity">
    <text evidence="5">Belongs to the TDD superfamily. DTWD2 family.</text>
</comment>
<evidence type="ECO:0000256" key="4">
    <source>
        <dbReference type="ARBA" id="ARBA00022694"/>
    </source>
</evidence>
<dbReference type="InterPro" id="IPR039262">
    <property type="entry name" value="DTWD2/TAPT"/>
</dbReference>
<keyword evidence="9" id="KW-1185">Reference proteome</keyword>
<dbReference type="GO" id="GO:0016432">
    <property type="term" value="F:tRNA-uridine aminocarboxypropyltransferase activity"/>
    <property type="evidence" value="ECO:0007669"/>
    <property type="project" value="UniProtKB-EC"/>
</dbReference>
<comment type="caution">
    <text evidence="8">The sequence shown here is derived from an EMBL/GenBank/DDBJ whole genome shotgun (WGS) entry which is preliminary data.</text>
</comment>
<accession>A0AAN8ZPF5</accession>
<dbReference type="PANTHER" id="PTHR21392:SF0">
    <property type="entry name" value="TRNA-URIDINE AMINOCARBOXYPROPYLTRANSFERASE 2"/>
    <property type="match status" value="1"/>
</dbReference>
<evidence type="ECO:0000256" key="3">
    <source>
        <dbReference type="ARBA" id="ARBA00022691"/>
    </source>
</evidence>
<dbReference type="Proteomes" id="UP001370490">
    <property type="component" value="Unassembled WGS sequence"/>
</dbReference>
<organism evidence="8 9">
    <name type="scientific">Dillenia turbinata</name>
    <dbReference type="NCBI Taxonomy" id="194707"/>
    <lineage>
        <taxon>Eukaryota</taxon>
        <taxon>Viridiplantae</taxon>
        <taxon>Streptophyta</taxon>
        <taxon>Embryophyta</taxon>
        <taxon>Tracheophyta</taxon>
        <taxon>Spermatophyta</taxon>
        <taxon>Magnoliopsida</taxon>
        <taxon>eudicotyledons</taxon>
        <taxon>Gunneridae</taxon>
        <taxon>Pentapetalae</taxon>
        <taxon>Dilleniales</taxon>
        <taxon>Dilleniaceae</taxon>
        <taxon>Dillenia</taxon>
    </lineage>
</organism>
<dbReference type="GO" id="GO:0008033">
    <property type="term" value="P:tRNA processing"/>
    <property type="evidence" value="ECO:0007669"/>
    <property type="project" value="UniProtKB-KW"/>
</dbReference>
<evidence type="ECO:0000256" key="1">
    <source>
        <dbReference type="ARBA" id="ARBA00012386"/>
    </source>
</evidence>